<keyword evidence="4" id="KW-1185">Reference proteome</keyword>
<protein>
    <submittedName>
        <fullName evidence="3">DUF4245 domain-containing protein</fullName>
    </submittedName>
</protein>
<dbReference type="InterPro" id="IPR025339">
    <property type="entry name" value="DUF4245"/>
</dbReference>
<evidence type="ECO:0000256" key="1">
    <source>
        <dbReference type="SAM" id="MobiDB-lite"/>
    </source>
</evidence>
<gene>
    <name evidence="3" type="ORF">GCM10023318_03070</name>
</gene>
<organism evidence="3 4">
    <name type="scientific">Nocardia callitridis</name>
    <dbReference type="NCBI Taxonomy" id="648753"/>
    <lineage>
        <taxon>Bacteria</taxon>
        <taxon>Bacillati</taxon>
        <taxon>Actinomycetota</taxon>
        <taxon>Actinomycetes</taxon>
        <taxon>Mycobacteriales</taxon>
        <taxon>Nocardiaceae</taxon>
        <taxon>Nocardia</taxon>
    </lineage>
</organism>
<comment type="caution">
    <text evidence="3">The sequence shown here is derived from an EMBL/GenBank/DDBJ whole genome shotgun (WGS) entry which is preliminary data.</text>
</comment>
<feature type="region of interest" description="Disordered" evidence="1">
    <location>
        <begin position="78"/>
        <end position="102"/>
    </location>
</feature>
<evidence type="ECO:0000313" key="4">
    <source>
        <dbReference type="Proteomes" id="UP001500603"/>
    </source>
</evidence>
<feature type="compositionally biased region" description="Polar residues" evidence="1">
    <location>
        <begin position="86"/>
        <end position="96"/>
    </location>
</feature>
<name>A0ABP9JRK6_9NOCA</name>
<dbReference type="EMBL" id="BAABJM010000001">
    <property type="protein sequence ID" value="GAA5042588.1"/>
    <property type="molecule type" value="Genomic_DNA"/>
</dbReference>
<proteinExistence type="predicted"/>
<dbReference type="Pfam" id="PF14030">
    <property type="entry name" value="DUF4245"/>
    <property type="match status" value="1"/>
</dbReference>
<evidence type="ECO:0000256" key="2">
    <source>
        <dbReference type="SAM" id="Phobius"/>
    </source>
</evidence>
<keyword evidence="2" id="KW-1133">Transmembrane helix</keyword>
<keyword evidence="2" id="KW-0472">Membrane</keyword>
<feature type="transmembrane region" description="Helical" evidence="2">
    <location>
        <begin position="23"/>
        <end position="41"/>
    </location>
</feature>
<evidence type="ECO:0000313" key="3">
    <source>
        <dbReference type="EMBL" id="GAA5042588.1"/>
    </source>
</evidence>
<reference evidence="4" key="1">
    <citation type="journal article" date="2019" name="Int. J. Syst. Evol. Microbiol.">
        <title>The Global Catalogue of Microorganisms (GCM) 10K type strain sequencing project: providing services to taxonomists for standard genome sequencing and annotation.</title>
        <authorList>
            <consortium name="The Broad Institute Genomics Platform"/>
            <consortium name="The Broad Institute Genome Sequencing Center for Infectious Disease"/>
            <person name="Wu L."/>
            <person name="Ma J."/>
        </authorList>
    </citation>
    <scope>NUCLEOTIDE SEQUENCE [LARGE SCALE GENOMIC DNA]</scope>
    <source>
        <strain evidence="4">JCM 18298</strain>
    </source>
</reference>
<accession>A0ABP9JRK6</accession>
<dbReference type="Proteomes" id="UP001500603">
    <property type="component" value="Unassembled WGS sequence"/>
</dbReference>
<keyword evidence="2" id="KW-0812">Transmembrane</keyword>
<sequence length="196" mass="21083">MRRVDTGGVSSPKPRILNDYRDLFWSLIPLVLIAVVFAGLASQCSFAGNGPTQGQIPKFDVHTALKSDAHTLDFPIRDPAVPAEWTPNSGSRENISGTGGGPVSTVGYVTHQDTYMRFSQSSASEEGLARFVLDSRYASGVEQIGDRKWVVYSDKGEETAWIADLGGTRVLITGAGDHAAFDTLARAIDAAEPLRK</sequence>